<dbReference type="Proteomes" id="UP000828390">
    <property type="component" value="Unassembled WGS sequence"/>
</dbReference>
<reference evidence="2" key="2">
    <citation type="submission" date="2020-11" db="EMBL/GenBank/DDBJ databases">
        <authorList>
            <person name="McCartney M.A."/>
            <person name="Auch B."/>
            <person name="Kono T."/>
            <person name="Mallez S."/>
            <person name="Becker A."/>
            <person name="Gohl D.M."/>
            <person name="Silverstein K.A.T."/>
            <person name="Koren S."/>
            <person name="Bechman K.B."/>
            <person name="Herman A."/>
            <person name="Abrahante J.E."/>
            <person name="Garbe J."/>
        </authorList>
    </citation>
    <scope>NUCLEOTIDE SEQUENCE</scope>
    <source>
        <strain evidence="2">Duluth1</strain>
        <tissue evidence="2">Whole animal</tissue>
    </source>
</reference>
<feature type="transmembrane region" description="Helical" evidence="1">
    <location>
        <begin position="31"/>
        <end position="55"/>
    </location>
</feature>
<keyword evidence="3" id="KW-1185">Reference proteome</keyword>
<sequence length="83" mass="9817">MDAIISRVKRGYVWPEIKSEETKERLEKNEWTTFLIVLGVVALVILLTFIIYKIWRWSQTACANRNVRFQKLPPIDSMQVVHV</sequence>
<protein>
    <submittedName>
        <fullName evidence="2">Uncharacterized protein</fullName>
    </submittedName>
</protein>
<comment type="caution">
    <text evidence="2">The sequence shown here is derived from an EMBL/GenBank/DDBJ whole genome shotgun (WGS) entry which is preliminary data.</text>
</comment>
<reference evidence="2" key="1">
    <citation type="journal article" date="2019" name="bioRxiv">
        <title>The Genome of the Zebra Mussel, Dreissena polymorpha: A Resource for Invasive Species Research.</title>
        <authorList>
            <person name="McCartney M.A."/>
            <person name="Auch B."/>
            <person name="Kono T."/>
            <person name="Mallez S."/>
            <person name="Zhang Y."/>
            <person name="Obille A."/>
            <person name="Becker A."/>
            <person name="Abrahante J.E."/>
            <person name="Garbe J."/>
            <person name="Badalamenti J.P."/>
            <person name="Herman A."/>
            <person name="Mangelson H."/>
            <person name="Liachko I."/>
            <person name="Sullivan S."/>
            <person name="Sone E.D."/>
            <person name="Koren S."/>
            <person name="Silverstein K.A.T."/>
            <person name="Beckman K.B."/>
            <person name="Gohl D.M."/>
        </authorList>
    </citation>
    <scope>NUCLEOTIDE SEQUENCE</scope>
    <source>
        <strain evidence="2">Duluth1</strain>
        <tissue evidence="2">Whole animal</tissue>
    </source>
</reference>
<keyword evidence="1" id="KW-0812">Transmembrane</keyword>
<evidence type="ECO:0000256" key="1">
    <source>
        <dbReference type="SAM" id="Phobius"/>
    </source>
</evidence>
<name>A0A9D3YTD5_DREPO</name>
<accession>A0A9D3YTD5</accession>
<dbReference type="EMBL" id="JAIWYP010000015">
    <property type="protein sequence ID" value="KAH3704499.1"/>
    <property type="molecule type" value="Genomic_DNA"/>
</dbReference>
<gene>
    <name evidence="2" type="ORF">DPMN_079555</name>
</gene>
<evidence type="ECO:0000313" key="2">
    <source>
        <dbReference type="EMBL" id="KAH3704499.1"/>
    </source>
</evidence>
<evidence type="ECO:0000313" key="3">
    <source>
        <dbReference type="Proteomes" id="UP000828390"/>
    </source>
</evidence>
<keyword evidence="1" id="KW-1133">Transmembrane helix</keyword>
<organism evidence="2 3">
    <name type="scientific">Dreissena polymorpha</name>
    <name type="common">Zebra mussel</name>
    <name type="synonym">Mytilus polymorpha</name>
    <dbReference type="NCBI Taxonomy" id="45954"/>
    <lineage>
        <taxon>Eukaryota</taxon>
        <taxon>Metazoa</taxon>
        <taxon>Spiralia</taxon>
        <taxon>Lophotrochozoa</taxon>
        <taxon>Mollusca</taxon>
        <taxon>Bivalvia</taxon>
        <taxon>Autobranchia</taxon>
        <taxon>Heteroconchia</taxon>
        <taxon>Euheterodonta</taxon>
        <taxon>Imparidentia</taxon>
        <taxon>Neoheterodontei</taxon>
        <taxon>Myida</taxon>
        <taxon>Dreissenoidea</taxon>
        <taxon>Dreissenidae</taxon>
        <taxon>Dreissena</taxon>
    </lineage>
</organism>
<proteinExistence type="predicted"/>
<dbReference type="AlphaFoldDB" id="A0A9D3YTD5"/>
<keyword evidence="1" id="KW-0472">Membrane</keyword>